<keyword evidence="2" id="KW-1185">Reference proteome</keyword>
<dbReference type="Proteomes" id="UP001138661">
    <property type="component" value="Unassembled WGS sequence"/>
</dbReference>
<name>A0A9X1K1J2_9RHOB</name>
<dbReference type="EMBL" id="JAHXDN010000004">
    <property type="protein sequence ID" value="MBW4709274.1"/>
    <property type="molecule type" value="Genomic_DNA"/>
</dbReference>
<dbReference type="RefSeq" id="WP_219504616.1">
    <property type="nucleotide sequence ID" value="NZ_JAHXDN010000004.1"/>
</dbReference>
<comment type="caution">
    <text evidence="1">The sequence shown here is derived from an EMBL/GenBank/DDBJ whole genome shotgun (WGS) entry which is preliminary data.</text>
</comment>
<organism evidence="1 2">
    <name type="scientific">Roseobacter insulae</name>
    <dbReference type="NCBI Taxonomy" id="2859783"/>
    <lineage>
        <taxon>Bacteria</taxon>
        <taxon>Pseudomonadati</taxon>
        <taxon>Pseudomonadota</taxon>
        <taxon>Alphaproteobacteria</taxon>
        <taxon>Rhodobacterales</taxon>
        <taxon>Roseobacteraceae</taxon>
        <taxon>Roseobacter</taxon>
    </lineage>
</organism>
<proteinExistence type="predicted"/>
<evidence type="ECO:0000313" key="2">
    <source>
        <dbReference type="Proteomes" id="UP001138661"/>
    </source>
</evidence>
<dbReference type="AlphaFoldDB" id="A0A9X1K1J2"/>
<sequence>MAYDASSADFCGQESCVENTRTKPSRGWLRRLFAWMKPAPRHTHIKHISPHLARDIGLPDHYLDQQKHVWPSESVDRSRL</sequence>
<reference evidence="1" key="1">
    <citation type="submission" date="2021-07" db="EMBL/GenBank/DDBJ databases">
        <title>Roseobacter insulae sp. nov., isolated from a tidal flat.</title>
        <authorList>
            <person name="Park S."/>
            <person name="Yoon J.-H."/>
        </authorList>
    </citation>
    <scope>NUCLEOTIDE SEQUENCE</scope>
    <source>
        <strain evidence="1">YSTF-M11</strain>
    </source>
</reference>
<protein>
    <submittedName>
        <fullName evidence="1">Uncharacterized protein</fullName>
    </submittedName>
</protein>
<evidence type="ECO:0000313" key="1">
    <source>
        <dbReference type="EMBL" id="MBW4709274.1"/>
    </source>
</evidence>
<gene>
    <name evidence="1" type="ORF">KX928_15895</name>
</gene>
<accession>A0A9X1K1J2</accession>